<gene>
    <name evidence="18" type="primary">CDK8</name>
    <name evidence="18" type="ORF">PHYBOEH_005378</name>
</gene>
<keyword evidence="4" id="KW-0723">Serine/threonine-protein kinase</keyword>
<dbReference type="Pfam" id="PF22048">
    <property type="entry name" value="LSO1_2-like"/>
    <property type="match status" value="1"/>
</dbReference>
<comment type="catalytic activity">
    <reaction evidence="13">
        <text>[DNA-directed RNA polymerase] + ATP = phospho-[DNA-directed RNA polymerase] + ADP + H(+)</text>
        <dbReference type="Rhea" id="RHEA:10216"/>
        <dbReference type="Rhea" id="RHEA-COMP:11321"/>
        <dbReference type="Rhea" id="RHEA-COMP:11322"/>
        <dbReference type="ChEBI" id="CHEBI:15378"/>
        <dbReference type="ChEBI" id="CHEBI:30616"/>
        <dbReference type="ChEBI" id="CHEBI:43176"/>
        <dbReference type="ChEBI" id="CHEBI:68546"/>
        <dbReference type="ChEBI" id="CHEBI:456216"/>
        <dbReference type="EC" id="2.7.11.23"/>
    </reaction>
</comment>
<comment type="subunit">
    <text evidence="7">May form a complex composed of at least the catalytic subunit CRK2 and a cyclin.</text>
</comment>
<comment type="similarity">
    <text evidence="1">Belongs to the protein kinase superfamily. CMGC Ser/Thr protein kinase family. CDC2/CDKX subfamily.</text>
</comment>
<evidence type="ECO:0000256" key="4">
    <source>
        <dbReference type="ARBA" id="ARBA00022527"/>
    </source>
</evidence>
<feature type="compositionally biased region" description="Basic and acidic residues" evidence="15">
    <location>
        <begin position="356"/>
        <end position="367"/>
    </location>
</feature>
<dbReference type="SMART" id="SM00220">
    <property type="entry name" value="S_TKc"/>
    <property type="match status" value="1"/>
</dbReference>
<dbReference type="InterPro" id="IPR000719">
    <property type="entry name" value="Prot_kinase_dom"/>
</dbReference>
<evidence type="ECO:0000256" key="12">
    <source>
        <dbReference type="ARBA" id="ARBA00048367"/>
    </source>
</evidence>
<dbReference type="AlphaFoldDB" id="A0A8T1WRF6"/>
<dbReference type="GO" id="GO:0004693">
    <property type="term" value="F:cyclin-dependent protein serine/threonine kinase activity"/>
    <property type="evidence" value="ECO:0007669"/>
    <property type="project" value="UniProtKB-EC"/>
</dbReference>
<feature type="compositionally biased region" description="Basic and acidic residues" evidence="15">
    <location>
        <begin position="647"/>
        <end position="659"/>
    </location>
</feature>
<feature type="compositionally biased region" description="Low complexity" evidence="15">
    <location>
        <begin position="486"/>
        <end position="502"/>
    </location>
</feature>
<dbReference type="PROSITE" id="PS00108">
    <property type="entry name" value="PROTEIN_KINASE_ST"/>
    <property type="match status" value="1"/>
</dbReference>
<evidence type="ECO:0000256" key="2">
    <source>
        <dbReference type="ARBA" id="ARBA00012409"/>
    </source>
</evidence>
<proteinExistence type="inferred from homology"/>
<dbReference type="GO" id="GO:0016592">
    <property type="term" value="C:mediator complex"/>
    <property type="evidence" value="ECO:0007669"/>
    <property type="project" value="TreeGrafter"/>
</dbReference>
<evidence type="ECO:0000256" key="7">
    <source>
        <dbReference type="ARBA" id="ARBA00038543"/>
    </source>
</evidence>
<dbReference type="InterPro" id="IPR009071">
    <property type="entry name" value="HMG_box_dom"/>
</dbReference>
<keyword evidence="14" id="KW-0539">Nucleus</keyword>
<evidence type="ECO:0000256" key="5">
    <source>
        <dbReference type="ARBA" id="ARBA00022679"/>
    </source>
</evidence>
<name>A0A8T1WRF6_9STRA</name>
<dbReference type="FunFam" id="1.10.510.10:FF:000785">
    <property type="entry name" value="CMGC/CDK/CDK8 protein kinase"/>
    <property type="match status" value="1"/>
</dbReference>
<evidence type="ECO:0000256" key="8">
    <source>
        <dbReference type="ARBA" id="ARBA00039612"/>
    </source>
</evidence>
<feature type="domain" description="Protein kinase" evidence="16">
    <location>
        <begin position="16"/>
        <end position="350"/>
    </location>
</feature>
<dbReference type="InterPro" id="IPR008271">
    <property type="entry name" value="Ser/Thr_kinase_AS"/>
</dbReference>
<feature type="domain" description="HMG box" evidence="17">
    <location>
        <begin position="713"/>
        <end position="771"/>
    </location>
</feature>
<evidence type="ECO:0000256" key="10">
    <source>
        <dbReference type="ARBA" id="ARBA00042858"/>
    </source>
</evidence>
<feature type="region of interest" description="Disordered" evidence="15">
    <location>
        <begin position="751"/>
        <end position="771"/>
    </location>
</feature>
<dbReference type="EMBL" id="JAGDFL010000281">
    <property type="protein sequence ID" value="KAG7394309.1"/>
    <property type="molecule type" value="Genomic_DNA"/>
</dbReference>
<dbReference type="PROSITE" id="PS50011">
    <property type="entry name" value="PROTEIN_KINASE_DOM"/>
    <property type="match status" value="1"/>
</dbReference>
<dbReference type="Pfam" id="PF06244">
    <property type="entry name" value="Ccdc124"/>
    <property type="match status" value="1"/>
</dbReference>
<evidence type="ECO:0000256" key="14">
    <source>
        <dbReference type="PROSITE-ProRule" id="PRU00267"/>
    </source>
</evidence>
<dbReference type="InterPro" id="IPR054413">
    <property type="entry name" value="LSO1/2"/>
</dbReference>
<evidence type="ECO:0000256" key="1">
    <source>
        <dbReference type="ARBA" id="ARBA00006485"/>
    </source>
</evidence>
<keyword evidence="14" id="KW-0238">DNA-binding</keyword>
<feature type="compositionally biased region" description="Basic residues" evidence="15">
    <location>
        <begin position="622"/>
        <end position="631"/>
    </location>
</feature>
<comment type="catalytic activity">
    <reaction evidence="11">
        <text>L-threonyl-[protein] + ATP = O-phospho-L-threonyl-[protein] + ADP + H(+)</text>
        <dbReference type="Rhea" id="RHEA:46608"/>
        <dbReference type="Rhea" id="RHEA-COMP:11060"/>
        <dbReference type="Rhea" id="RHEA-COMP:11605"/>
        <dbReference type="ChEBI" id="CHEBI:15378"/>
        <dbReference type="ChEBI" id="CHEBI:30013"/>
        <dbReference type="ChEBI" id="CHEBI:30616"/>
        <dbReference type="ChEBI" id="CHEBI:61977"/>
        <dbReference type="ChEBI" id="CHEBI:456216"/>
        <dbReference type="EC" id="2.7.11.22"/>
    </reaction>
</comment>
<dbReference type="PROSITE" id="PS50118">
    <property type="entry name" value="HMG_BOX_2"/>
    <property type="match status" value="1"/>
</dbReference>
<protein>
    <recommendedName>
        <fullName evidence="8">Cyclin-dependent kinase 2 homolog</fullName>
        <ecNumber evidence="3">2.7.11.22</ecNumber>
        <ecNumber evidence="2">2.7.11.23</ecNumber>
    </recommendedName>
    <alternativeName>
        <fullName evidence="9">Cell division control protein 2 homolog</fullName>
    </alternativeName>
    <alternativeName>
        <fullName evidence="10">cdc2-related kinase 2</fullName>
    </alternativeName>
</protein>
<evidence type="ECO:0000256" key="13">
    <source>
        <dbReference type="ARBA" id="ARBA00049280"/>
    </source>
</evidence>
<sequence>MRRSALRRPESLTDKYRILGKIGEGTYGMVFKAEAYSSGLLPRPSGGASGSGASAAEDEEPMTFAIKLVKSHKEGKNDVVLSSATIREIKLLRELHHDNVVHLHDVHVDPREKTLALVFEYGDHDLHDIIVQSKQKPLGEYTRKSLMYQILKGVDYMHDAWVMHRDMKPQNILVVGHGRKRGQVKLADLGLARIYKEPIKALSDVERVVVTLWYRAPELLLGAKHYTKSVDLWAVGCIFVELINTRELFCGKEVEGSNAPFQKDQLDKIFKVLGMPTPQTWEGLENLPEYNHVVQMGRERKYPTQSELKNAVKVGPGRAGAALLDLLSRLLEYDPETRITAKEALEHEYFKEIEPEPRDWAFDEPGKEPVSFRTQTVEPVAEESLPWKSKKDAPAVGDGKQPADAGAGSPRRDNSSSRSQHHNDHRGRDASSRSRSHQNSRDSQQPPPRRSDRNNSGDANNARDTRSRAQQPGGNASGAWRDRSSGRSAAGAAPNSGAASGAKRPAYHDRLSMGKKQGGVNTKVEAAKAKKAGAKAAKDAQKAAADAAAESAEWAKGSDTRAERKRLEEERKRADQEAKKAEKQKLLALEEHALGEDKHAIRKQKKAVKEVAKPWEEALKTPVKKSNRGSRKPSGFAAMGGSSEKLTAAERDALKEAEAARTASKPGKKDIKFDNNFSANRNRDNAEQTDARSLDAALDLMSMNDQELGKHPERRAKAAYKAFEEAMMPQVKEDFPGLKLSQYKQKLSEMWRRSPDNPLNQEHLAYNAKTK</sequence>
<dbReference type="InterPro" id="IPR050108">
    <property type="entry name" value="CDK"/>
</dbReference>
<evidence type="ECO:0000256" key="3">
    <source>
        <dbReference type="ARBA" id="ARBA00012425"/>
    </source>
</evidence>
<keyword evidence="19" id="KW-1185">Reference proteome</keyword>
<dbReference type="Pfam" id="PF00069">
    <property type="entry name" value="Pkinase"/>
    <property type="match status" value="1"/>
</dbReference>
<evidence type="ECO:0000313" key="19">
    <source>
        <dbReference type="Proteomes" id="UP000693981"/>
    </source>
</evidence>
<evidence type="ECO:0000256" key="11">
    <source>
        <dbReference type="ARBA" id="ARBA00047811"/>
    </source>
</evidence>
<feature type="region of interest" description="Disordered" evidence="15">
    <location>
        <begin position="610"/>
        <end position="690"/>
    </location>
</feature>
<organism evidence="18 19">
    <name type="scientific">Phytophthora boehmeriae</name>
    <dbReference type="NCBI Taxonomy" id="109152"/>
    <lineage>
        <taxon>Eukaryota</taxon>
        <taxon>Sar</taxon>
        <taxon>Stramenopiles</taxon>
        <taxon>Oomycota</taxon>
        <taxon>Peronosporomycetes</taxon>
        <taxon>Peronosporales</taxon>
        <taxon>Peronosporaceae</taxon>
        <taxon>Phytophthora</taxon>
    </lineage>
</organism>
<dbReference type="EC" id="2.7.11.22" evidence="3"/>
<dbReference type="EC" id="2.7.11.23" evidence="2"/>
<keyword evidence="6 18" id="KW-0418">Kinase</keyword>
<feature type="region of interest" description="Disordered" evidence="15">
    <location>
        <begin position="356"/>
        <end position="583"/>
    </location>
</feature>
<comment type="caution">
    <text evidence="18">The sequence shown here is derived from an EMBL/GenBank/DDBJ whole genome shotgun (WGS) entry which is preliminary data.</text>
</comment>
<evidence type="ECO:0000259" key="17">
    <source>
        <dbReference type="PROSITE" id="PS50118"/>
    </source>
</evidence>
<dbReference type="OrthoDB" id="6284126at2759"/>
<feature type="DNA-binding region" description="HMG box" evidence="14">
    <location>
        <begin position="713"/>
        <end position="771"/>
    </location>
</feature>
<feature type="compositionally biased region" description="Basic and acidic residues" evidence="15">
    <location>
        <begin position="556"/>
        <end position="583"/>
    </location>
</feature>
<evidence type="ECO:0000313" key="18">
    <source>
        <dbReference type="EMBL" id="KAG7394309.1"/>
    </source>
</evidence>
<feature type="compositionally biased region" description="Low complexity" evidence="15">
    <location>
        <begin position="542"/>
        <end position="555"/>
    </location>
</feature>
<feature type="compositionally biased region" description="Basic and acidic residues" evidence="15">
    <location>
        <begin position="610"/>
        <end position="619"/>
    </location>
</feature>
<comment type="catalytic activity">
    <reaction evidence="12">
        <text>L-seryl-[protein] + ATP = O-phospho-L-seryl-[protein] + ADP + H(+)</text>
        <dbReference type="Rhea" id="RHEA:17989"/>
        <dbReference type="Rhea" id="RHEA-COMP:9863"/>
        <dbReference type="Rhea" id="RHEA-COMP:11604"/>
        <dbReference type="ChEBI" id="CHEBI:15378"/>
        <dbReference type="ChEBI" id="CHEBI:29999"/>
        <dbReference type="ChEBI" id="CHEBI:30616"/>
        <dbReference type="ChEBI" id="CHEBI:83421"/>
        <dbReference type="ChEBI" id="CHEBI:456216"/>
        <dbReference type="EC" id="2.7.11.22"/>
    </reaction>
</comment>
<evidence type="ECO:0000256" key="9">
    <source>
        <dbReference type="ARBA" id="ARBA00041902"/>
    </source>
</evidence>
<dbReference type="PANTHER" id="PTHR24056">
    <property type="entry name" value="CELL DIVISION PROTEIN KINASE"/>
    <property type="match status" value="1"/>
</dbReference>
<evidence type="ECO:0000256" key="6">
    <source>
        <dbReference type="ARBA" id="ARBA00022777"/>
    </source>
</evidence>
<keyword evidence="5" id="KW-0808">Transferase</keyword>
<dbReference type="GO" id="GO:0005524">
    <property type="term" value="F:ATP binding"/>
    <property type="evidence" value="ECO:0007669"/>
    <property type="project" value="InterPro"/>
</dbReference>
<evidence type="ECO:0000256" key="15">
    <source>
        <dbReference type="SAM" id="MobiDB-lite"/>
    </source>
</evidence>
<evidence type="ECO:0000259" key="16">
    <source>
        <dbReference type="PROSITE" id="PS50011"/>
    </source>
</evidence>
<accession>A0A8T1WRF6</accession>
<dbReference type="Proteomes" id="UP000693981">
    <property type="component" value="Unassembled WGS sequence"/>
</dbReference>
<dbReference type="InterPro" id="IPR054414">
    <property type="entry name" value="Ccdc124/Oxs1_C"/>
</dbReference>
<dbReference type="GO" id="GO:0003677">
    <property type="term" value="F:DNA binding"/>
    <property type="evidence" value="ECO:0007669"/>
    <property type="project" value="UniProtKB-UniRule"/>
</dbReference>
<reference evidence="18" key="1">
    <citation type="submission" date="2021-02" db="EMBL/GenBank/DDBJ databases">
        <authorList>
            <person name="Palmer J.M."/>
        </authorList>
    </citation>
    <scope>NUCLEOTIDE SEQUENCE</scope>
    <source>
        <strain evidence="18">SCRP23</strain>
    </source>
</reference>
<feature type="compositionally biased region" description="Basic and acidic residues" evidence="15">
    <location>
        <begin position="681"/>
        <end position="690"/>
    </location>
</feature>
<dbReference type="GO" id="GO:0008353">
    <property type="term" value="F:RNA polymerase II CTD heptapeptide repeat kinase activity"/>
    <property type="evidence" value="ECO:0007669"/>
    <property type="project" value="UniProtKB-EC"/>
</dbReference>
<feature type="compositionally biased region" description="Basic and acidic residues" evidence="15">
    <location>
        <begin position="449"/>
        <end position="467"/>
    </location>
</feature>
<dbReference type="PANTHER" id="PTHR24056:SF495">
    <property type="entry name" value="CYCLIN-DEPENDENT KINASE 8-RELATED"/>
    <property type="match status" value="1"/>
</dbReference>